<dbReference type="PATRIC" id="fig|718251.5.peg.2486"/>
<dbReference type="GO" id="GO:0006631">
    <property type="term" value="P:fatty acid metabolic process"/>
    <property type="evidence" value="ECO:0007669"/>
    <property type="project" value="TreeGrafter"/>
</dbReference>
<feature type="domain" description="AMP-binding enzyme C-terminal" evidence="5">
    <location>
        <begin position="435"/>
        <end position="510"/>
    </location>
</feature>
<dbReference type="EMBL" id="CP002154">
    <property type="protein sequence ID" value="ADM42500.1"/>
    <property type="molecule type" value="Genomic_DNA"/>
</dbReference>
<evidence type="ECO:0000259" key="4">
    <source>
        <dbReference type="Pfam" id="PF00501"/>
    </source>
</evidence>
<reference evidence="7" key="1">
    <citation type="submission" date="2010-08" db="EMBL/GenBank/DDBJ databases">
        <title>Genome comparisons of Edwardsiella bacteria analysed using deep sequencing technology.</title>
        <authorList>
            <person name="van Soest J.J."/>
            <person name="Henkel C.V."/>
            <person name="Jansen H.J."/>
            <person name="van den Hondel C.A.M.J.J."/>
            <person name="Bloemberg G.V."/>
            <person name="Meijer A.H."/>
            <person name="Spaink H.P."/>
        </authorList>
    </citation>
    <scope>NUCLEOTIDE SEQUENCE [LARGE SCALE GENOMIC DNA]</scope>
    <source>
        <strain evidence="7">FL6-60</strain>
    </source>
</reference>
<dbReference type="Gene3D" id="3.40.50.12780">
    <property type="entry name" value="N-terminal domain of ligase-like"/>
    <property type="match status" value="1"/>
</dbReference>
<dbReference type="HOGENOM" id="CLU_000022_59_0_6"/>
<dbReference type="PANTHER" id="PTHR43201">
    <property type="entry name" value="ACYL-COA SYNTHETASE"/>
    <property type="match status" value="1"/>
</dbReference>
<dbReference type="InterPro" id="IPR045851">
    <property type="entry name" value="AMP-bd_C_sf"/>
</dbReference>
<evidence type="ECO:0000256" key="2">
    <source>
        <dbReference type="ARBA" id="ARBA00022598"/>
    </source>
</evidence>
<dbReference type="Pfam" id="PF00501">
    <property type="entry name" value="AMP-binding"/>
    <property type="match status" value="1"/>
</dbReference>
<dbReference type="InterPro" id="IPR025110">
    <property type="entry name" value="AMP-bd_C"/>
</dbReference>
<keyword evidence="3" id="KW-0812">Transmembrane</keyword>
<proteinExistence type="inferred from homology"/>
<dbReference type="InterPro" id="IPR000873">
    <property type="entry name" value="AMP-dep_synth/lig_dom"/>
</dbReference>
<dbReference type="KEGG" id="etd:ETAF_2397"/>
<evidence type="ECO:0000259" key="5">
    <source>
        <dbReference type="Pfam" id="PF13193"/>
    </source>
</evidence>
<sequence length="521" mass="57880">MDMIGNATLRDVWQARARHQGAQCALVYEDLAGDTREYSYRQMHDEIIKAANLFLSLEVRKGDRVALQMRNCPEFLFCWFGLACIGAIAVPVNTGYTEQECDYLLGRCGVSLLVCQAAFLPLYRRLSHPLRHRVILREGEGEGEGETTGTIDFQRACAVQPCQLREQVPLSADDVAEILFTSGTTACPKGVELTHANLLFGGHYTAWQGQMTASDRYLSCMPNFHIDFQCSAAMPMLMTGGTLILLEKYSARRFWRQVCLHRATLSHAMPLIVRTLMLQPPRAWERNHCLRDLFFYLNITDAEKQTFERRFGVRLFNSYGMTETVVGAIGDTPGQARRYPSIGRPGMGYQARIVDAQGNPLPPGQVGEICIRGVAGRTLFKGYYDDPAATARLLRGDGWLHSGDTGYCDEEGWFYFVDRAVNLIKRSGENVASSEVEGVLETHPAVSEAAVIGVADPLRDQAVKAIVQLTPGAEVRPETLIAHCAAHLAAFKVPTLLEFVAEFPRTCSGKVDKKRLRLCCG</sequence>
<dbReference type="GO" id="GO:0031956">
    <property type="term" value="F:medium-chain fatty acid-CoA ligase activity"/>
    <property type="evidence" value="ECO:0007669"/>
    <property type="project" value="TreeGrafter"/>
</dbReference>
<keyword evidence="7" id="KW-1185">Reference proteome</keyword>
<name>A0A0H3DST1_EDWTF</name>
<dbReference type="PANTHER" id="PTHR43201:SF5">
    <property type="entry name" value="MEDIUM-CHAIN ACYL-COA LIGASE ACSF2, MITOCHONDRIAL"/>
    <property type="match status" value="1"/>
</dbReference>
<dbReference type="EC" id="6.3.2.-" evidence="6"/>
<gene>
    <name evidence="6" type="ordered locus">ETAF_2397</name>
</gene>
<organism evidence="6 7">
    <name type="scientific">Edwardsiella tarda (strain FL6-60)</name>
    <dbReference type="NCBI Taxonomy" id="718251"/>
    <lineage>
        <taxon>Bacteria</taxon>
        <taxon>Pseudomonadati</taxon>
        <taxon>Pseudomonadota</taxon>
        <taxon>Gammaproteobacteria</taxon>
        <taxon>Enterobacterales</taxon>
        <taxon>Hafniaceae</taxon>
        <taxon>Edwardsiella</taxon>
    </lineage>
</organism>
<evidence type="ECO:0000256" key="1">
    <source>
        <dbReference type="ARBA" id="ARBA00006432"/>
    </source>
</evidence>
<feature type="transmembrane region" description="Helical" evidence="3">
    <location>
        <begin position="74"/>
        <end position="92"/>
    </location>
</feature>
<keyword evidence="3" id="KW-0472">Membrane</keyword>
<comment type="similarity">
    <text evidence="1">Belongs to the ATP-dependent AMP-binding enzyme family.</text>
</comment>
<accession>A0A0H3DST1</accession>
<dbReference type="SUPFAM" id="SSF56801">
    <property type="entry name" value="Acetyl-CoA synthetase-like"/>
    <property type="match status" value="1"/>
</dbReference>
<keyword evidence="3" id="KW-1133">Transmembrane helix</keyword>
<dbReference type="Gene3D" id="3.30.300.30">
    <property type="match status" value="1"/>
</dbReference>
<dbReference type="Proteomes" id="UP000002230">
    <property type="component" value="Chromosome"/>
</dbReference>
<keyword evidence="2 6" id="KW-0436">Ligase</keyword>
<dbReference type="AlphaFoldDB" id="A0A0H3DST1"/>
<dbReference type="InterPro" id="IPR042099">
    <property type="entry name" value="ANL_N_sf"/>
</dbReference>
<dbReference type="NCBIfam" id="NF005947">
    <property type="entry name" value="PRK08008.1"/>
    <property type="match status" value="1"/>
</dbReference>
<dbReference type="Pfam" id="PF13193">
    <property type="entry name" value="AMP-binding_C"/>
    <property type="match status" value="1"/>
</dbReference>
<evidence type="ECO:0000313" key="7">
    <source>
        <dbReference type="Proteomes" id="UP000002230"/>
    </source>
</evidence>
<feature type="domain" description="AMP-dependent synthetase/ligase" evidence="4">
    <location>
        <begin position="14"/>
        <end position="384"/>
    </location>
</feature>
<evidence type="ECO:0000313" key="6">
    <source>
        <dbReference type="EMBL" id="ADM42500.1"/>
    </source>
</evidence>
<evidence type="ECO:0000256" key="3">
    <source>
        <dbReference type="SAM" id="Phobius"/>
    </source>
</evidence>
<reference evidence="6 7" key="2">
    <citation type="journal article" date="2011" name="BMC Immunol.">
        <title>Comparison of static immersion and intravenous injection systems for exposure of zebrafish embryos to the natural pathogen Edwardsiella tarda.</title>
        <authorList>
            <person name="van Soest J.J."/>
            <person name="Stockhammer O.W."/>
            <person name="Ordas A."/>
            <person name="Bloemberg G.V."/>
            <person name="Spaink H.P."/>
            <person name="Meijer A.H."/>
        </authorList>
    </citation>
    <scope>NUCLEOTIDE SEQUENCE [LARGE SCALE GENOMIC DNA]</scope>
    <source>
        <strain evidence="6 7">FL6-60</strain>
    </source>
</reference>
<protein>
    <submittedName>
        <fullName evidence="6">Crotonobetaine carnitine-CoA ligase</fullName>
        <ecNumber evidence="6">6.3.2.-</ecNumber>
    </submittedName>
</protein>